<comment type="caution">
    <text evidence="3">The sequence shown here is derived from an EMBL/GenBank/DDBJ whole genome shotgun (WGS) entry which is preliminary data.</text>
</comment>
<evidence type="ECO:0000313" key="4">
    <source>
        <dbReference type="Proteomes" id="UP000460298"/>
    </source>
</evidence>
<protein>
    <submittedName>
        <fullName evidence="3">Phage tail protein</fullName>
    </submittedName>
</protein>
<keyword evidence="2" id="KW-1133">Transmembrane helix</keyword>
<dbReference type="EMBL" id="WBUI01000017">
    <property type="protein sequence ID" value="KAB2930821.1"/>
    <property type="molecule type" value="Genomic_DNA"/>
</dbReference>
<keyword evidence="2" id="KW-0472">Membrane</keyword>
<accession>A0A833GZQ0</accession>
<reference evidence="3 4" key="1">
    <citation type="submission" date="2019-10" db="EMBL/GenBank/DDBJ databases">
        <title>Extracellular Electron Transfer in a Candidatus Methanoperedens spp. Enrichment Culture.</title>
        <authorList>
            <person name="Berger S."/>
            <person name="Rangel Shaw D."/>
            <person name="Berben T."/>
            <person name="In 'T Zandt M."/>
            <person name="Frank J."/>
            <person name="Reimann J."/>
            <person name="Jetten M.S.M."/>
            <person name="Welte C.U."/>
        </authorList>
    </citation>
    <scope>NUCLEOTIDE SEQUENCE [LARGE SCALE GENOMIC DNA]</scope>
    <source>
        <strain evidence="3">SB12</strain>
    </source>
</reference>
<evidence type="ECO:0000256" key="2">
    <source>
        <dbReference type="SAM" id="Phobius"/>
    </source>
</evidence>
<feature type="compositionally biased region" description="Polar residues" evidence="1">
    <location>
        <begin position="165"/>
        <end position="196"/>
    </location>
</feature>
<organism evidence="3 4">
    <name type="scientific">Leptonema illini</name>
    <dbReference type="NCBI Taxonomy" id="183"/>
    <lineage>
        <taxon>Bacteria</taxon>
        <taxon>Pseudomonadati</taxon>
        <taxon>Spirochaetota</taxon>
        <taxon>Spirochaetia</taxon>
        <taxon>Leptospirales</taxon>
        <taxon>Leptospiraceae</taxon>
        <taxon>Leptonema</taxon>
    </lineage>
</organism>
<sequence length="211" mass="22027">MRGKEKAMIERSTLKSFKQGVARGLGIGIGISIALATTTLFAAAAAMKVFSAGEVISATELNQNFMMAAPERAIMAFDLADCPDGWTIADGTNGAPDLRGRFIRGLDNMGVGAAGVDPDSATRTSGSEQLDAFQGHRFLNGVGDQVSSLFVYGGTALQMPGIASNDPSSGGNTPTRQGYTSTPVAANDGNPRTSSETRPRNVALIYCMRKN</sequence>
<keyword evidence="2" id="KW-0812">Transmembrane</keyword>
<dbReference type="AlphaFoldDB" id="A0A833GZQ0"/>
<dbReference type="Proteomes" id="UP000460298">
    <property type="component" value="Unassembled WGS sequence"/>
</dbReference>
<proteinExistence type="predicted"/>
<gene>
    <name evidence="3" type="ORF">F9K24_15260</name>
</gene>
<feature type="transmembrane region" description="Helical" evidence="2">
    <location>
        <begin position="21"/>
        <end position="47"/>
    </location>
</feature>
<feature type="region of interest" description="Disordered" evidence="1">
    <location>
        <begin position="162"/>
        <end position="200"/>
    </location>
</feature>
<dbReference type="SUPFAM" id="SSF88874">
    <property type="entry name" value="Receptor-binding domain of short tail fibre protein gp12"/>
    <property type="match status" value="1"/>
</dbReference>
<evidence type="ECO:0000256" key="1">
    <source>
        <dbReference type="SAM" id="MobiDB-lite"/>
    </source>
</evidence>
<name>A0A833GZQ0_9LEPT</name>
<evidence type="ECO:0000313" key="3">
    <source>
        <dbReference type="EMBL" id="KAB2930821.1"/>
    </source>
</evidence>